<evidence type="ECO:0000313" key="2">
    <source>
        <dbReference type="EMBL" id="TDK37369.1"/>
    </source>
</evidence>
<dbReference type="Proteomes" id="UP000295238">
    <property type="component" value="Unassembled WGS sequence"/>
</dbReference>
<protein>
    <submittedName>
        <fullName evidence="2">Type II toxin-antitoxin system RelE/ParE family toxin</fullName>
    </submittedName>
</protein>
<dbReference type="EMBL" id="SMTL01000002">
    <property type="protein sequence ID" value="TDK37369.1"/>
    <property type="molecule type" value="Genomic_DNA"/>
</dbReference>
<accession>A0A4R5UKR1</accession>
<organism evidence="2 3">
    <name type="scientific">Rhizobium deserti</name>
    <dbReference type="NCBI Taxonomy" id="2547961"/>
    <lineage>
        <taxon>Bacteria</taxon>
        <taxon>Pseudomonadati</taxon>
        <taxon>Pseudomonadota</taxon>
        <taxon>Alphaproteobacteria</taxon>
        <taxon>Hyphomicrobiales</taxon>
        <taxon>Rhizobiaceae</taxon>
        <taxon>Rhizobium/Agrobacterium group</taxon>
        <taxon>Rhizobium</taxon>
    </lineage>
</organism>
<name>A0A4R5UKR1_9HYPH</name>
<keyword evidence="1" id="KW-1277">Toxin-antitoxin system</keyword>
<comment type="caution">
    <text evidence="2">The sequence shown here is derived from an EMBL/GenBank/DDBJ whole genome shotgun (WGS) entry which is preliminary data.</text>
</comment>
<dbReference type="OrthoDB" id="121597at2"/>
<sequence>MTVRTLRYARQFYEDLERYYTHLAQLDPSLGERAYEAIHKAMRVLEDFPFIGRKAIEGDALARELLVPFGSSGYVILYDINDDVTVTILAIRHQREDDYH</sequence>
<proteinExistence type="predicted"/>
<evidence type="ECO:0000313" key="3">
    <source>
        <dbReference type="Proteomes" id="UP000295238"/>
    </source>
</evidence>
<dbReference type="AlphaFoldDB" id="A0A4R5UKR1"/>
<keyword evidence="3" id="KW-1185">Reference proteome</keyword>
<evidence type="ECO:0000256" key="1">
    <source>
        <dbReference type="ARBA" id="ARBA00022649"/>
    </source>
</evidence>
<dbReference type="Pfam" id="PF05016">
    <property type="entry name" value="ParE_toxin"/>
    <property type="match status" value="1"/>
</dbReference>
<dbReference type="InterPro" id="IPR035093">
    <property type="entry name" value="RelE/ParE_toxin_dom_sf"/>
</dbReference>
<dbReference type="InterPro" id="IPR007712">
    <property type="entry name" value="RelE/ParE_toxin"/>
</dbReference>
<reference evidence="2 3" key="1">
    <citation type="submission" date="2019-03" db="EMBL/GenBank/DDBJ databases">
        <title>Rhizobium sp. nov., an bacterium isolated from biocrust in Mu Us Desert.</title>
        <authorList>
            <person name="Lixiong L."/>
        </authorList>
    </citation>
    <scope>NUCLEOTIDE SEQUENCE [LARGE SCALE GENOMIC DNA]</scope>
    <source>
        <strain evidence="2 3">SPY-1</strain>
    </source>
</reference>
<gene>
    <name evidence="2" type="ORF">E2F50_10905</name>
</gene>
<dbReference type="RefSeq" id="WP_133316136.1">
    <property type="nucleotide sequence ID" value="NZ_SMTL01000002.1"/>
</dbReference>
<dbReference type="Gene3D" id="3.30.2310.20">
    <property type="entry name" value="RelE-like"/>
    <property type="match status" value="1"/>
</dbReference>